<dbReference type="PROSITE" id="PS50972">
    <property type="entry name" value="PTERIN_BINDING"/>
    <property type="match status" value="1"/>
</dbReference>
<dbReference type="EC" id="2.5.1.15" evidence="5 12"/>
<dbReference type="GO" id="GO:0004156">
    <property type="term" value="F:dihydropteroate synthase activity"/>
    <property type="evidence" value="ECO:0007669"/>
    <property type="project" value="UniProtKB-EC"/>
</dbReference>
<dbReference type="Proteomes" id="UP000184016">
    <property type="component" value="Unassembled WGS sequence"/>
</dbReference>
<evidence type="ECO:0000256" key="7">
    <source>
        <dbReference type="ARBA" id="ARBA00022679"/>
    </source>
</evidence>
<dbReference type="Pfam" id="PF00809">
    <property type="entry name" value="Pterin_bind"/>
    <property type="match status" value="1"/>
</dbReference>
<dbReference type="PANTHER" id="PTHR20941:SF1">
    <property type="entry name" value="FOLIC ACID SYNTHESIS PROTEIN FOL1"/>
    <property type="match status" value="1"/>
</dbReference>
<evidence type="ECO:0000256" key="10">
    <source>
        <dbReference type="ARBA" id="ARBA00022909"/>
    </source>
</evidence>
<dbReference type="CDD" id="cd00739">
    <property type="entry name" value="DHPS"/>
    <property type="match status" value="1"/>
</dbReference>
<dbReference type="AlphaFoldDB" id="A0A1M6PEB2"/>
<organism evidence="14 15">
    <name type="scientific">Alicyclobacillus tolerans</name>
    <dbReference type="NCBI Taxonomy" id="90970"/>
    <lineage>
        <taxon>Bacteria</taxon>
        <taxon>Bacillati</taxon>
        <taxon>Bacillota</taxon>
        <taxon>Bacilli</taxon>
        <taxon>Bacillales</taxon>
        <taxon>Alicyclobacillaceae</taxon>
        <taxon>Alicyclobacillus</taxon>
    </lineage>
</organism>
<dbReference type="Gene3D" id="3.20.20.20">
    <property type="entry name" value="Dihydropteroate synthase-like"/>
    <property type="match status" value="1"/>
</dbReference>
<dbReference type="PROSITE" id="PS00792">
    <property type="entry name" value="DHPS_1"/>
    <property type="match status" value="1"/>
</dbReference>
<evidence type="ECO:0000256" key="6">
    <source>
        <dbReference type="ARBA" id="ARBA00016919"/>
    </source>
</evidence>
<dbReference type="InterPro" id="IPR000489">
    <property type="entry name" value="Pterin-binding_dom"/>
</dbReference>
<evidence type="ECO:0000256" key="5">
    <source>
        <dbReference type="ARBA" id="ARBA00012458"/>
    </source>
</evidence>
<proteinExistence type="inferred from homology"/>
<accession>A0A1M6PEB2</accession>
<dbReference type="NCBIfam" id="TIGR01496">
    <property type="entry name" value="DHPS"/>
    <property type="match status" value="1"/>
</dbReference>
<dbReference type="GO" id="GO:0046656">
    <property type="term" value="P:folic acid biosynthetic process"/>
    <property type="evidence" value="ECO:0007669"/>
    <property type="project" value="UniProtKB-KW"/>
</dbReference>
<comment type="catalytic activity">
    <reaction evidence="1">
        <text>(7,8-dihydropterin-6-yl)methyl diphosphate + 4-aminobenzoate = 7,8-dihydropteroate + diphosphate</text>
        <dbReference type="Rhea" id="RHEA:19949"/>
        <dbReference type="ChEBI" id="CHEBI:17836"/>
        <dbReference type="ChEBI" id="CHEBI:17839"/>
        <dbReference type="ChEBI" id="CHEBI:33019"/>
        <dbReference type="ChEBI" id="CHEBI:72950"/>
        <dbReference type="EC" id="2.5.1.15"/>
    </reaction>
</comment>
<dbReference type="SUPFAM" id="SSF51717">
    <property type="entry name" value="Dihydropteroate synthetase-like"/>
    <property type="match status" value="1"/>
</dbReference>
<keyword evidence="10 12" id="KW-0289">Folate biosynthesis</keyword>
<comment type="pathway">
    <text evidence="3 12">Cofactor biosynthesis; tetrahydrofolate biosynthesis; 7,8-dihydrofolate from 2-amino-4-hydroxy-6-hydroxymethyl-7,8-dihydropteridine diphosphate and 4-aminobenzoate: step 1/2.</text>
</comment>
<evidence type="ECO:0000259" key="13">
    <source>
        <dbReference type="PROSITE" id="PS50972"/>
    </source>
</evidence>
<evidence type="ECO:0000256" key="12">
    <source>
        <dbReference type="RuleBase" id="RU361205"/>
    </source>
</evidence>
<dbReference type="GO" id="GO:0046654">
    <property type="term" value="P:tetrahydrofolate biosynthetic process"/>
    <property type="evidence" value="ECO:0007669"/>
    <property type="project" value="UniProtKB-UniPathway"/>
</dbReference>
<evidence type="ECO:0000256" key="8">
    <source>
        <dbReference type="ARBA" id="ARBA00022723"/>
    </source>
</evidence>
<comment type="cofactor">
    <cofactor evidence="2 12">
        <name>Mg(2+)</name>
        <dbReference type="ChEBI" id="CHEBI:18420"/>
    </cofactor>
</comment>
<gene>
    <name evidence="14" type="ORF">SAMN05443507_1086</name>
</gene>
<dbReference type="STRING" id="1830138.SAMN05443507_1086"/>
<dbReference type="EMBL" id="FRAF01000008">
    <property type="protein sequence ID" value="SHK06251.1"/>
    <property type="molecule type" value="Genomic_DNA"/>
</dbReference>
<name>A0A1M6PEB2_9BACL</name>
<evidence type="ECO:0000256" key="3">
    <source>
        <dbReference type="ARBA" id="ARBA00004763"/>
    </source>
</evidence>
<dbReference type="InterPro" id="IPR011005">
    <property type="entry name" value="Dihydropteroate_synth-like_sf"/>
</dbReference>
<dbReference type="InterPro" id="IPR006390">
    <property type="entry name" value="DHP_synth_dom"/>
</dbReference>
<evidence type="ECO:0000313" key="15">
    <source>
        <dbReference type="Proteomes" id="UP000184016"/>
    </source>
</evidence>
<evidence type="ECO:0000256" key="4">
    <source>
        <dbReference type="ARBA" id="ARBA00009503"/>
    </source>
</evidence>
<evidence type="ECO:0000256" key="9">
    <source>
        <dbReference type="ARBA" id="ARBA00022842"/>
    </source>
</evidence>
<evidence type="ECO:0000256" key="11">
    <source>
        <dbReference type="ARBA" id="ARBA00030193"/>
    </source>
</evidence>
<dbReference type="GO" id="GO:0005829">
    <property type="term" value="C:cytosol"/>
    <property type="evidence" value="ECO:0007669"/>
    <property type="project" value="TreeGrafter"/>
</dbReference>
<dbReference type="InterPro" id="IPR045031">
    <property type="entry name" value="DHP_synth-like"/>
</dbReference>
<comment type="function">
    <text evidence="12">Catalyzes the condensation of para-aminobenzoate (pABA) with 6-hydroxymethyl-7,8-dihydropterin diphosphate (DHPt-PP) to form 7,8-dihydropteroate (H2Pte), the immediate precursor of folate derivatives.</text>
</comment>
<keyword evidence="9 12" id="KW-0460">Magnesium</keyword>
<reference evidence="15" key="1">
    <citation type="submission" date="2016-11" db="EMBL/GenBank/DDBJ databases">
        <authorList>
            <person name="Varghese N."/>
            <person name="Submissions S."/>
        </authorList>
    </citation>
    <scope>NUCLEOTIDE SEQUENCE [LARGE SCALE GENOMIC DNA]</scope>
    <source>
        <strain evidence="15">USBA-503</strain>
    </source>
</reference>
<evidence type="ECO:0000256" key="1">
    <source>
        <dbReference type="ARBA" id="ARBA00000012"/>
    </source>
</evidence>
<keyword evidence="15" id="KW-1185">Reference proteome</keyword>
<dbReference type="GO" id="GO:0046872">
    <property type="term" value="F:metal ion binding"/>
    <property type="evidence" value="ECO:0007669"/>
    <property type="project" value="UniProtKB-KW"/>
</dbReference>
<comment type="similarity">
    <text evidence="4 12">Belongs to the DHPS family.</text>
</comment>
<dbReference type="UniPathway" id="UPA00077">
    <property type="reaction ID" value="UER00156"/>
</dbReference>
<keyword evidence="8 12" id="KW-0479">Metal-binding</keyword>
<sequence length="294" mass="32368">MLNNSPKFIEPAIASSLAWSVIGKKGNTVRTKVMGILNVTPDSFSDGGIYFSPTDALNHAYRLVEEGADWLDVGAESTRPGHQSVTSEEEWRRLQPVLKDLALHCPIPISVDTYKPEIAARALECGVSGINDVWGALHHKEMLQVVSDANCIYFWMHNRDSRPLGNGLAELLQETRSGIERCLSAGIARERLVIDPGIGFAKDTHQNLSALRILPHYTKLGQSVLLGVSRKRFIGEILSADVSDRLEGNLAIAAYAIMEGVEYLRVHDVKATVRVCRMLEAVQDKEDDGQQNGP</sequence>
<dbReference type="PANTHER" id="PTHR20941">
    <property type="entry name" value="FOLATE SYNTHESIS PROTEINS"/>
    <property type="match status" value="1"/>
</dbReference>
<evidence type="ECO:0000256" key="2">
    <source>
        <dbReference type="ARBA" id="ARBA00001946"/>
    </source>
</evidence>
<protein>
    <recommendedName>
        <fullName evidence="6 12">Dihydropteroate synthase</fullName>
        <shortName evidence="12">DHPS</shortName>
        <ecNumber evidence="5 12">2.5.1.15</ecNumber>
    </recommendedName>
    <alternativeName>
        <fullName evidence="11 12">Dihydropteroate pyrophosphorylase</fullName>
    </alternativeName>
</protein>
<keyword evidence="7 12" id="KW-0808">Transferase</keyword>
<evidence type="ECO:0000313" key="14">
    <source>
        <dbReference type="EMBL" id="SHK06251.1"/>
    </source>
</evidence>
<feature type="domain" description="Pterin-binding" evidence="13">
    <location>
        <begin position="31"/>
        <end position="277"/>
    </location>
</feature>